<feature type="region of interest" description="Disordered" evidence="1">
    <location>
        <begin position="18"/>
        <end position="46"/>
    </location>
</feature>
<organism evidence="2 3">
    <name type="scientific">Xanthomonas cucurbitae</name>
    <dbReference type="NCBI Taxonomy" id="56453"/>
    <lineage>
        <taxon>Bacteria</taxon>
        <taxon>Pseudomonadati</taxon>
        <taxon>Pseudomonadota</taxon>
        <taxon>Gammaproteobacteria</taxon>
        <taxon>Lysobacterales</taxon>
        <taxon>Lysobacteraceae</taxon>
        <taxon>Xanthomonas</taxon>
    </lineage>
</organism>
<protein>
    <submittedName>
        <fullName evidence="2">Uncharacterized protein</fullName>
    </submittedName>
</protein>
<evidence type="ECO:0000313" key="2">
    <source>
        <dbReference type="EMBL" id="WDM71495.1"/>
    </source>
</evidence>
<accession>A0ABY7YCA8</accession>
<dbReference type="Proteomes" id="UP001214201">
    <property type="component" value="Chromosome"/>
</dbReference>
<proteinExistence type="predicted"/>
<name>A0ABY7YCA8_9XANT</name>
<evidence type="ECO:0000256" key="1">
    <source>
        <dbReference type="SAM" id="MobiDB-lite"/>
    </source>
</evidence>
<feature type="compositionally biased region" description="Polar residues" evidence="1">
    <location>
        <begin position="37"/>
        <end position="46"/>
    </location>
</feature>
<keyword evidence="3" id="KW-1185">Reference proteome</keyword>
<gene>
    <name evidence="2" type="ORF">K6978_19595</name>
</gene>
<evidence type="ECO:0000313" key="3">
    <source>
        <dbReference type="Proteomes" id="UP001214201"/>
    </source>
</evidence>
<reference evidence="2 3" key="1">
    <citation type="submission" date="2021-08" db="EMBL/GenBank/DDBJ databases">
        <title>Genome sequences of Xanthomonas cucurbitae isolates from 5 Midwestern US states.</title>
        <authorList>
            <person name="Hind S.R."/>
        </authorList>
    </citation>
    <scope>NUCLEOTIDE SEQUENCE [LARGE SCALE GENOMIC DNA]</scope>
    <source>
        <strain evidence="2 3">OH_261</strain>
    </source>
</reference>
<sequence>MELGRLSPTAALIAAIRGNSVSRRDPTAQPAGASRRQGATGTDQTKSMAQLERQLLEMVDGVRCEDASALRRVRPSLIRQVLLWEFGQAFREHPEWAPIMQRIEAAFDKADPDGQVFAGLVRSMQRKR</sequence>
<dbReference type="EMBL" id="CP082214">
    <property type="protein sequence ID" value="WDM71495.1"/>
    <property type="molecule type" value="Genomic_DNA"/>
</dbReference>
<dbReference type="RefSeq" id="WP_274396660.1">
    <property type="nucleotide sequence ID" value="NZ_CP082213.1"/>
</dbReference>